<organism evidence="1 2">
    <name type="scientific">Eumeta variegata</name>
    <name type="common">Bagworm moth</name>
    <name type="synonym">Eumeta japonica</name>
    <dbReference type="NCBI Taxonomy" id="151549"/>
    <lineage>
        <taxon>Eukaryota</taxon>
        <taxon>Metazoa</taxon>
        <taxon>Ecdysozoa</taxon>
        <taxon>Arthropoda</taxon>
        <taxon>Hexapoda</taxon>
        <taxon>Insecta</taxon>
        <taxon>Pterygota</taxon>
        <taxon>Neoptera</taxon>
        <taxon>Endopterygota</taxon>
        <taxon>Lepidoptera</taxon>
        <taxon>Glossata</taxon>
        <taxon>Ditrysia</taxon>
        <taxon>Tineoidea</taxon>
        <taxon>Psychidae</taxon>
        <taxon>Oiketicinae</taxon>
        <taxon>Eumeta</taxon>
    </lineage>
</organism>
<name>A0A4C1V3M2_EUMVA</name>
<gene>
    <name evidence="1" type="ORF">EVAR_20126_1</name>
</gene>
<proteinExistence type="predicted"/>
<dbReference type="AlphaFoldDB" id="A0A4C1V3M2"/>
<keyword evidence="2" id="KW-1185">Reference proteome</keyword>
<protein>
    <submittedName>
        <fullName evidence="1">Uncharacterized protein</fullName>
    </submittedName>
</protein>
<reference evidence="1 2" key="1">
    <citation type="journal article" date="2019" name="Commun. Biol.">
        <title>The bagworm genome reveals a unique fibroin gene that provides high tensile strength.</title>
        <authorList>
            <person name="Kono N."/>
            <person name="Nakamura H."/>
            <person name="Ohtoshi R."/>
            <person name="Tomita M."/>
            <person name="Numata K."/>
            <person name="Arakawa K."/>
        </authorList>
    </citation>
    <scope>NUCLEOTIDE SEQUENCE [LARGE SCALE GENOMIC DNA]</scope>
</reference>
<accession>A0A4C1V3M2</accession>
<evidence type="ECO:0000313" key="2">
    <source>
        <dbReference type="Proteomes" id="UP000299102"/>
    </source>
</evidence>
<evidence type="ECO:0000313" key="1">
    <source>
        <dbReference type="EMBL" id="GBP32946.1"/>
    </source>
</evidence>
<dbReference type="Proteomes" id="UP000299102">
    <property type="component" value="Unassembled WGS sequence"/>
</dbReference>
<dbReference type="EMBL" id="BGZK01000267">
    <property type="protein sequence ID" value="GBP32946.1"/>
    <property type="molecule type" value="Genomic_DNA"/>
</dbReference>
<sequence>MNFLLQKFKALTSDLEEQAKPSIALVTTVISGSGAHYTGVVDVMSNLIEPLKIILHRQIDRRSRDNDL</sequence>
<comment type="caution">
    <text evidence="1">The sequence shown here is derived from an EMBL/GenBank/DDBJ whole genome shotgun (WGS) entry which is preliminary data.</text>
</comment>